<protein>
    <submittedName>
        <fullName evidence="2">Uncharacterized protein</fullName>
    </submittedName>
</protein>
<organism evidence="2 3">
    <name type="scientific">Parascedosporium putredinis</name>
    <dbReference type="NCBI Taxonomy" id="1442378"/>
    <lineage>
        <taxon>Eukaryota</taxon>
        <taxon>Fungi</taxon>
        <taxon>Dikarya</taxon>
        <taxon>Ascomycota</taxon>
        <taxon>Pezizomycotina</taxon>
        <taxon>Sordariomycetes</taxon>
        <taxon>Hypocreomycetidae</taxon>
        <taxon>Microascales</taxon>
        <taxon>Microascaceae</taxon>
        <taxon>Parascedosporium</taxon>
    </lineage>
</organism>
<evidence type="ECO:0000313" key="2">
    <source>
        <dbReference type="EMBL" id="CAI4214886.1"/>
    </source>
</evidence>
<gene>
    <name evidence="2" type="ORF">PPNO1_LOCUS4613</name>
</gene>
<dbReference type="EMBL" id="CALLCH030000012">
    <property type="protein sequence ID" value="CAI4214886.1"/>
    <property type="molecule type" value="Genomic_DNA"/>
</dbReference>
<feature type="region of interest" description="Disordered" evidence="1">
    <location>
        <begin position="1"/>
        <end position="86"/>
    </location>
</feature>
<evidence type="ECO:0000256" key="1">
    <source>
        <dbReference type="SAM" id="MobiDB-lite"/>
    </source>
</evidence>
<dbReference type="OrthoDB" id="5425892at2759"/>
<reference evidence="2" key="1">
    <citation type="submission" date="2022-11" db="EMBL/GenBank/DDBJ databases">
        <authorList>
            <person name="Scott C."/>
            <person name="Bruce N."/>
        </authorList>
    </citation>
    <scope>NUCLEOTIDE SEQUENCE</scope>
</reference>
<proteinExistence type="predicted"/>
<comment type="caution">
    <text evidence="2">The sequence shown here is derived from an EMBL/GenBank/DDBJ whole genome shotgun (WGS) entry which is preliminary data.</text>
</comment>
<accession>A0A9P1H2Q2</accession>
<name>A0A9P1H2Q2_9PEZI</name>
<feature type="compositionally biased region" description="Basic and acidic residues" evidence="1">
    <location>
        <begin position="57"/>
        <end position="86"/>
    </location>
</feature>
<dbReference type="Proteomes" id="UP000838763">
    <property type="component" value="Unassembled WGS sequence"/>
</dbReference>
<dbReference type="AlphaFoldDB" id="A0A9P1H2Q2"/>
<keyword evidence="3" id="KW-1185">Reference proteome</keyword>
<sequence length="86" mass="9862">MASTQRAPDPIHHNANLAERPSRPSRPSPVSNTTAPSRTDGAAHAEQTTREWQPTFTRRESWSPEDRKRLMQMKGIREEDIQRRAS</sequence>
<evidence type="ECO:0000313" key="3">
    <source>
        <dbReference type="Proteomes" id="UP000838763"/>
    </source>
</evidence>